<protein>
    <submittedName>
        <fullName evidence="4">Serine O-acetyltransferase</fullName>
    </submittedName>
</protein>
<accession>A0A1G8JZ51</accession>
<keyword evidence="3" id="KW-0012">Acyltransferase</keyword>
<dbReference type="STRING" id="262004.SAMN04489796_11015"/>
<dbReference type="EMBL" id="FNCZ01000010">
    <property type="protein sequence ID" value="SDI36454.1"/>
    <property type="molecule type" value="Genomic_DNA"/>
</dbReference>
<dbReference type="CDD" id="cd03354">
    <property type="entry name" value="LbH_SAT"/>
    <property type="match status" value="1"/>
</dbReference>
<organism evidence="4 5">
    <name type="scientific">Winogradskyella thalassocola</name>
    <dbReference type="NCBI Taxonomy" id="262004"/>
    <lineage>
        <taxon>Bacteria</taxon>
        <taxon>Pseudomonadati</taxon>
        <taxon>Bacteroidota</taxon>
        <taxon>Flavobacteriia</taxon>
        <taxon>Flavobacteriales</taxon>
        <taxon>Flavobacteriaceae</taxon>
        <taxon>Winogradskyella</taxon>
    </lineage>
</organism>
<evidence type="ECO:0000313" key="5">
    <source>
        <dbReference type="Proteomes" id="UP000199492"/>
    </source>
</evidence>
<evidence type="ECO:0000256" key="2">
    <source>
        <dbReference type="ARBA" id="ARBA00022679"/>
    </source>
</evidence>
<keyword evidence="5" id="KW-1185">Reference proteome</keyword>
<dbReference type="Proteomes" id="UP000199492">
    <property type="component" value="Unassembled WGS sequence"/>
</dbReference>
<dbReference type="Gene3D" id="1.10.3130.10">
    <property type="entry name" value="serine acetyltransferase, domain 1"/>
    <property type="match status" value="1"/>
</dbReference>
<dbReference type="NCBIfam" id="NF041874">
    <property type="entry name" value="EPS_EpsC"/>
    <property type="match status" value="1"/>
</dbReference>
<dbReference type="InterPro" id="IPR045304">
    <property type="entry name" value="LbH_SAT"/>
</dbReference>
<dbReference type="InterPro" id="IPR011004">
    <property type="entry name" value="Trimer_LpxA-like_sf"/>
</dbReference>
<dbReference type="InterPro" id="IPR042122">
    <property type="entry name" value="Ser_AcTrfase_N_sf"/>
</dbReference>
<evidence type="ECO:0000256" key="1">
    <source>
        <dbReference type="ARBA" id="ARBA00022605"/>
    </source>
</evidence>
<dbReference type="GO" id="GO:0016746">
    <property type="term" value="F:acyltransferase activity"/>
    <property type="evidence" value="ECO:0007669"/>
    <property type="project" value="UniProtKB-KW"/>
</dbReference>
<reference evidence="5" key="1">
    <citation type="submission" date="2016-10" db="EMBL/GenBank/DDBJ databases">
        <authorList>
            <person name="Varghese N."/>
            <person name="Submissions S."/>
        </authorList>
    </citation>
    <scope>NUCLEOTIDE SEQUENCE [LARGE SCALE GENOMIC DNA]</scope>
    <source>
        <strain evidence="5">DSM 15363</strain>
    </source>
</reference>
<evidence type="ECO:0000256" key="3">
    <source>
        <dbReference type="ARBA" id="ARBA00023315"/>
    </source>
</evidence>
<keyword evidence="2 4" id="KW-0808">Transferase</keyword>
<dbReference type="Gene3D" id="2.160.10.10">
    <property type="entry name" value="Hexapeptide repeat proteins"/>
    <property type="match status" value="1"/>
</dbReference>
<dbReference type="SUPFAM" id="SSF51161">
    <property type="entry name" value="Trimeric LpxA-like enzymes"/>
    <property type="match status" value="1"/>
</dbReference>
<dbReference type="PANTHER" id="PTHR42811">
    <property type="entry name" value="SERINE ACETYLTRANSFERASE"/>
    <property type="match status" value="1"/>
</dbReference>
<dbReference type="AlphaFoldDB" id="A0A1G8JZ51"/>
<proteinExistence type="predicted"/>
<dbReference type="InterPro" id="IPR053376">
    <property type="entry name" value="Serine_acetyltransferase"/>
</dbReference>
<name>A0A1G8JZ51_9FLAO</name>
<dbReference type="GO" id="GO:0008652">
    <property type="term" value="P:amino acid biosynthetic process"/>
    <property type="evidence" value="ECO:0007669"/>
    <property type="project" value="UniProtKB-KW"/>
</dbReference>
<sequence>MTLKEESQRFTKLLFKAFYDCDTDAELALQQLETLFITIRNRACPDIKNKPCKLWSDFKENIPDLYCSLKKDAEAIYNNDPASKSIEEIYLAYPGFFAISIYRMARVFFKLNLPFIPRLMTEYAHSITGIDIHPGATIGDSFFIDHGTGLVIGETTEIHNNVKVYQGVTLGALTVKKQHQNTKRHPTIEQNVTIYANATILGGNTIIGENSVIGGNTWLTESVPKNSIVTHNHQVEIFAKLKK</sequence>
<evidence type="ECO:0000313" key="4">
    <source>
        <dbReference type="EMBL" id="SDI36454.1"/>
    </source>
</evidence>
<gene>
    <name evidence="4" type="ORF">SAMN04489796_11015</name>
</gene>
<keyword evidence="1" id="KW-0028">Amino-acid biosynthesis</keyword>